<gene>
    <name evidence="9" type="ORF">HEB29_005616</name>
    <name evidence="8" type="ORF">Sfulv_59620</name>
</gene>
<proteinExistence type="inferred from homology"/>
<evidence type="ECO:0000259" key="7">
    <source>
        <dbReference type="Pfam" id="PF02668"/>
    </source>
</evidence>
<comment type="caution">
    <text evidence="8">The sequence shown here is derived from an EMBL/GenBank/DDBJ whole genome shotgun (WGS) entry which is preliminary data.</text>
</comment>
<protein>
    <submittedName>
        <fullName evidence="8">L-asparagine oxygenase</fullName>
        <ecNumber evidence="9">1.14.11.39</ecNumber>
    </submittedName>
</protein>
<dbReference type="EMBL" id="BLWC01000001">
    <property type="protein sequence ID" value="GFN01152.1"/>
    <property type="molecule type" value="Genomic_DNA"/>
</dbReference>
<dbReference type="InterPro" id="IPR003819">
    <property type="entry name" value="TauD/TfdA-like"/>
</dbReference>
<dbReference type="PIRSF" id="PIRSF019543">
    <property type="entry name" value="Clavaminate_syn"/>
    <property type="match status" value="1"/>
</dbReference>
<dbReference type="EC" id="1.14.11.39" evidence="9"/>
<evidence type="ECO:0000256" key="1">
    <source>
        <dbReference type="ARBA" id="ARBA00008425"/>
    </source>
</evidence>
<sequence length="319" mass="35074">MNPENSFTLSDAERGDVAALAQELTRTPPGLVDEREWLDRCRTASCHLPARLQDRLRAFRHDPGPTGRLLLRNLPAADGVPATPQEADSVERRATLSASVLCALSMALGDVIAYRNEKQGALVQNVVPVPGREGQQSNAGSVPLEMHTENAFHPHRPDYVGLFCVRGDHDRAAGLRVASVRAAMDHLDAGTVETLRRPLFTTEPPPSFGRPDSATKPHAVLTGDAEDPDIRVDFHATHTSDPWGRQAMDALADAARAVSEELVLDTADLVYVDNRVALHGRSAFVPRYDGQDRWLQRTFVHLDHRRSRAVRAQHGRVLS</sequence>
<keyword evidence="3 9" id="KW-0560">Oxidoreductase</keyword>
<feature type="binding site" evidence="6">
    <location>
        <position position="149"/>
    </location>
    <ligand>
        <name>Fe cation</name>
        <dbReference type="ChEBI" id="CHEBI:24875"/>
    </ligand>
</feature>
<reference evidence="9 11" key="2">
    <citation type="submission" date="2020-07" db="EMBL/GenBank/DDBJ databases">
        <title>Sequencing the genomes of 1000 actinobacteria strains.</title>
        <authorList>
            <person name="Klenk H.-P."/>
        </authorList>
    </citation>
    <scope>NUCLEOTIDE SEQUENCE [LARGE SCALE GENOMIC DNA]</scope>
    <source>
        <strain evidence="9 11">DSM 41455</strain>
    </source>
</reference>
<evidence type="ECO:0000313" key="10">
    <source>
        <dbReference type="Proteomes" id="UP000498980"/>
    </source>
</evidence>
<dbReference type="GO" id="GO:0016491">
    <property type="term" value="F:oxidoreductase activity"/>
    <property type="evidence" value="ECO:0007669"/>
    <property type="project" value="UniProtKB-KW"/>
</dbReference>
<reference evidence="8 10" key="1">
    <citation type="submission" date="2020-05" db="EMBL/GenBank/DDBJ databases">
        <title>Whole genome shotgun sequence of Streptomyces fulvorobeus NBRC 15897.</title>
        <authorList>
            <person name="Komaki H."/>
            <person name="Tamura T."/>
        </authorList>
    </citation>
    <scope>NUCLEOTIDE SEQUENCE [LARGE SCALE GENOMIC DNA]</scope>
    <source>
        <strain evidence="8 10">NBRC 15897</strain>
    </source>
</reference>
<dbReference type="RefSeq" id="WP_173317258.1">
    <property type="nucleotide sequence ID" value="NZ_BAAAUE010000022.1"/>
</dbReference>
<dbReference type="EMBL" id="JACCCF010000001">
    <property type="protein sequence ID" value="NYE44605.1"/>
    <property type="molecule type" value="Genomic_DNA"/>
</dbReference>
<accession>A0A7J0CF82</accession>
<evidence type="ECO:0000256" key="5">
    <source>
        <dbReference type="PIRSR" id="PIRSR019543-1"/>
    </source>
</evidence>
<feature type="binding site" evidence="5">
    <location>
        <position position="191"/>
    </location>
    <ligand>
        <name>2-oxoglutarate</name>
        <dbReference type="ChEBI" id="CHEBI:16810"/>
    </ligand>
</feature>
<evidence type="ECO:0000256" key="3">
    <source>
        <dbReference type="ARBA" id="ARBA00023002"/>
    </source>
</evidence>
<feature type="binding site" evidence="6">
    <location>
        <position position="279"/>
    </location>
    <ligand>
        <name>Fe cation</name>
        <dbReference type="ChEBI" id="CHEBI:24875"/>
    </ligand>
</feature>
<name>A0A7J0CF82_9ACTN</name>
<evidence type="ECO:0000313" key="9">
    <source>
        <dbReference type="EMBL" id="NYE44605.1"/>
    </source>
</evidence>
<evidence type="ECO:0000313" key="11">
    <source>
        <dbReference type="Proteomes" id="UP000530403"/>
    </source>
</evidence>
<dbReference type="InterPro" id="IPR014503">
    <property type="entry name" value="Clavaminate_syn-like"/>
</dbReference>
<keyword evidence="10" id="KW-1185">Reference proteome</keyword>
<evidence type="ECO:0000256" key="6">
    <source>
        <dbReference type="PIRSR" id="PIRSR019543-2"/>
    </source>
</evidence>
<organism evidence="8 10">
    <name type="scientific">Streptomyces fulvorobeus</name>
    <dbReference type="NCBI Taxonomy" id="284028"/>
    <lineage>
        <taxon>Bacteria</taxon>
        <taxon>Bacillati</taxon>
        <taxon>Actinomycetota</taxon>
        <taxon>Actinomycetes</taxon>
        <taxon>Kitasatosporales</taxon>
        <taxon>Streptomycetaceae</taxon>
        <taxon>Streptomyces</taxon>
    </lineage>
</organism>
<keyword evidence="2 6" id="KW-0479">Metal-binding</keyword>
<evidence type="ECO:0000256" key="4">
    <source>
        <dbReference type="ARBA" id="ARBA00023004"/>
    </source>
</evidence>
<dbReference type="Gene3D" id="3.60.130.10">
    <property type="entry name" value="Clavaminate synthase-like"/>
    <property type="match status" value="1"/>
</dbReference>
<feature type="domain" description="TauD/TfdA-like" evidence="7">
    <location>
        <begin position="114"/>
        <end position="298"/>
    </location>
</feature>
<feature type="binding site" evidence="5">
    <location>
        <position position="297"/>
    </location>
    <ligand>
        <name>2-oxoglutarate</name>
        <dbReference type="ChEBI" id="CHEBI:16810"/>
    </ligand>
</feature>
<comment type="similarity">
    <text evidence="1">Belongs to the clavaminate synthase family.</text>
</comment>
<feature type="binding site" evidence="5">
    <location>
        <position position="293"/>
    </location>
    <ligand>
        <name>2-oxoglutarate</name>
        <dbReference type="ChEBI" id="CHEBI:16810"/>
    </ligand>
</feature>
<dbReference type="GO" id="GO:0005506">
    <property type="term" value="F:iron ion binding"/>
    <property type="evidence" value="ECO:0007669"/>
    <property type="project" value="InterPro"/>
</dbReference>
<evidence type="ECO:0000313" key="8">
    <source>
        <dbReference type="EMBL" id="GFN01152.1"/>
    </source>
</evidence>
<keyword evidence="4 6" id="KW-0408">Iron</keyword>
<evidence type="ECO:0000256" key="2">
    <source>
        <dbReference type="ARBA" id="ARBA00022723"/>
    </source>
</evidence>
<dbReference type="SUPFAM" id="SSF51197">
    <property type="entry name" value="Clavaminate synthase-like"/>
    <property type="match status" value="1"/>
</dbReference>
<dbReference type="Pfam" id="PF02668">
    <property type="entry name" value="TauD"/>
    <property type="match status" value="1"/>
</dbReference>
<dbReference type="AlphaFoldDB" id="A0A7J0CF82"/>
<dbReference type="Proteomes" id="UP000498980">
    <property type="component" value="Unassembled WGS sequence"/>
</dbReference>
<feature type="binding site" evidence="6">
    <location>
        <position position="147"/>
    </location>
    <ligand>
        <name>Fe cation</name>
        <dbReference type="ChEBI" id="CHEBI:24875"/>
    </ligand>
</feature>
<dbReference type="Proteomes" id="UP000530403">
    <property type="component" value="Unassembled WGS sequence"/>
</dbReference>
<dbReference type="InterPro" id="IPR042098">
    <property type="entry name" value="TauD-like_sf"/>
</dbReference>